<dbReference type="Pfam" id="PF21088">
    <property type="entry name" value="MS_channel_1st"/>
    <property type="match status" value="1"/>
</dbReference>
<evidence type="ECO:0000256" key="11">
    <source>
        <dbReference type="SAM" id="SignalP"/>
    </source>
</evidence>
<dbReference type="InterPro" id="IPR049278">
    <property type="entry name" value="MS_channel_C"/>
</dbReference>
<feature type="transmembrane region" description="Helical" evidence="10">
    <location>
        <begin position="837"/>
        <end position="857"/>
    </location>
</feature>
<feature type="transmembrane region" description="Helical" evidence="10">
    <location>
        <begin position="703"/>
        <end position="724"/>
    </location>
</feature>
<dbReference type="SUPFAM" id="SSF82689">
    <property type="entry name" value="Mechanosensitive channel protein MscS (YggB), C-terminal domain"/>
    <property type="match status" value="1"/>
</dbReference>
<gene>
    <name evidence="17" type="primary">kefA_1</name>
    <name evidence="17" type="ORF">NCTC9419_02918</name>
</gene>
<dbReference type="InterPro" id="IPR011066">
    <property type="entry name" value="MscS_channel_C_sf"/>
</dbReference>
<dbReference type="EMBL" id="LR134155">
    <property type="protein sequence ID" value="VEA71366.1"/>
    <property type="molecule type" value="Genomic_DNA"/>
</dbReference>
<evidence type="ECO:0000256" key="4">
    <source>
        <dbReference type="ARBA" id="ARBA00022692"/>
    </source>
</evidence>
<feature type="transmembrane region" description="Helical" evidence="10">
    <location>
        <begin position="878"/>
        <end position="904"/>
    </location>
</feature>
<feature type="region of interest" description="Disordered" evidence="9">
    <location>
        <begin position="1100"/>
        <end position="1121"/>
    </location>
</feature>
<comment type="similarity">
    <text evidence="2">Belongs to the MscS (TC 1.A.23) family.</text>
</comment>
<dbReference type="InterPro" id="IPR006686">
    <property type="entry name" value="MscS_channel_CS"/>
</dbReference>
<dbReference type="GO" id="GO:0008381">
    <property type="term" value="F:mechanosensitive monoatomic ion channel activity"/>
    <property type="evidence" value="ECO:0007669"/>
    <property type="project" value="UniProtKB-ARBA"/>
</dbReference>
<feature type="transmembrane region" description="Helical" evidence="10">
    <location>
        <begin position="675"/>
        <end position="697"/>
    </location>
</feature>
<evidence type="ECO:0000256" key="2">
    <source>
        <dbReference type="ARBA" id="ARBA00008017"/>
    </source>
</evidence>
<feature type="domain" description="Mechanosensitive ion channel inner membrane" evidence="13">
    <location>
        <begin position="484"/>
        <end position="823"/>
    </location>
</feature>
<dbReference type="FunFam" id="1.10.287.1260:FF:000002">
    <property type="entry name" value="Potassium efflux system KefA"/>
    <property type="match status" value="1"/>
</dbReference>
<feature type="transmembrane region" description="Helical" evidence="10">
    <location>
        <begin position="635"/>
        <end position="654"/>
    </location>
</feature>
<evidence type="ECO:0000313" key="17">
    <source>
        <dbReference type="EMBL" id="VEA71366.1"/>
    </source>
</evidence>
<feature type="transmembrane region" description="Helical" evidence="10">
    <location>
        <begin position="916"/>
        <end position="939"/>
    </location>
</feature>
<protein>
    <submittedName>
        <fullName evidence="17">Potassium efflux system KefA</fullName>
    </submittedName>
</protein>
<feature type="domain" description="Mechanosensitive ion channel MscS porin" evidence="14">
    <location>
        <begin position="32"/>
        <end position="261"/>
    </location>
</feature>
<evidence type="ECO:0000256" key="8">
    <source>
        <dbReference type="SAM" id="Coils"/>
    </source>
</evidence>
<accession>A0A3S4I1F9</accession>
<dbReference type="InterPro" id="IPR052702">
    <property type="entry name" value="MscS-like_channel"/>
</dbReference>
<dbReference type="GO" id="GO:0005886">
    <property type="term" value="C:plasma membrane"/>
    <property type="evidence" value="ECO:0007669"/>
    <property type="project" value="UniProtKB-SubCell"/>
</dbReference>
<keyword evidence="3" id="KW-1003">Cell membrane</keyword>
<reference evidence="17 18" key="1">
    <citation type="submission" date="2018-12" db="EMBL/GenBank/DDBJ databases">
        <authorList>
            <consortium name="Pathogen Informatics"/>
        </authorList>
    </citation>
    <scope>NUCLEOTIDE SEQUENCE [LARGE SCALE GENOMIC DNA]</scope>
    <source>
        <strain evidence="17 18">NCTC9419</strain>
    </source>
</reference>
<keyword evidence="4 10" id="KW-0812">Transmembrane</keyword>
<feature type="signal peptide" evidence="11">
    <location>
        <begin position="1"/>
        <end position="20"/>
    </location>
</feature>
<dbReference type="InterPro" id="IPR011014">
    <property type="entry name" value="MscS_channel_TM-2"/>
</dbReference>
<dbReference type="STRING" id="61652.AXX16_0207"/>
<sequence length="1121" mass="125388">MRLIITTLLLGCLLAQPALAAALPSESQLKQELKQAESNKNAANQAETVEALQSALNRLAERTESLTRTEQYQKVIDDFPKMAQQLRRQLAVESAKILPNGDNLPTSELEQQILQTSSQLLEQARLMQQEQDRSREISDSLGQLPQQQTEARRTLTETQRRLQALPPNPTKPQALAQLYLLQTEAAARKAKVNELDLAQLSANNRQELARMRAEVFKKRHEKLDVQLQALRNNLNNQRQREAELALKKTEQLAEQSGELPKSISEQLQINRELSTALNNQAQRMDLISSQQRQAASQTLQVRQAMSTIIEQAQWLGSSPVLGETLRAQVSTLPEMPKPQQLDSDMAQLRVQRLQFENQLEKLPQRAQSIKQDDGSELTPGQKQIIDAQLRTQRELLNSLLSGCDTQILELTKLKVANTQLVDALNEIKDATHRYLFWVPDVSPLTLAYPINVAHDLTRLLSLDTLSQLSGAFVMMVTSRSTLVPIFGALLLVIFSISTRKHYHAFLERSSSKVGKVTQDQFYLTLRNVFWSILVALPLPVLWAALGFGLQNAWPYPVAVAIGDGVTATLPILWVCMISATFAHPRGLFIVHFGWPARQVSRAMRYYKMSIWLIVPLIMALITFDNLNDREFSNTLGRLCFILLCIALLLVTSSLKRAGIPLYLDKKGSGENMVNTALWGVLMSAPLLAALASTIGYLATAQALLARLETSVAIWFFLLVVYHIIRRWMLIQRRRIAFDRAKQRRAEILAQRARGEDETSNTHVTGSNEGSIDIDETEIDLDAISAQSLRLVRSILTMIALVSVIFLWSEIHSAFAFLENISLWNVTSTSNGVDSVQSITLGAVLIAVLVIMVTTQLVRNLPALLELAVLQHLDLSPGTGYAITTITKYLLLLIGAILSFSWIGIEWSKLQWVVTALTFGLGFGMQEIFSNFISGLIILFEKPIRIGDTVTIRNLTGSVTKINTRATTISDWDRKEIIVPNKAFITEQFVNWSLSDAITRVVLTVPAPAEANSEEVTKILTDAARRCSLVLDTPPPEVYLVDLQQGIQIFELRIYAAEMGHRMPLRHEMHQLILAGYREHGITLPYPPFQVRTDTLSRITNHDGRAVSSTPTPSTKRDSGGL</sequence>
<dbReference type="SUPFAM" id="SSF82861">
    <property type="entry name" value="Mechanosensitive channel protein MscS (YggB), transmembrane region"/>
    <property type="match status" value="1"/>
</dbReference>
<name>A0A3S4I1F9_SERRU</name>
<evidence type="ECO:0000259" key="14">
    <source>
        <dbReference type="Pfam" id="PF12795"/>
    </source>
</evidence>
<keyword evidence="8" id="KW-0175">Coiled coil</keyword>
<evidence type="ECO:0000256" key="1">
    <source>
        <dbReference type="ARBA" id="ARBA00004651"/>
    </source>
</evidence>
<feature type="domain" description="Mechanosensitive ion channel MscS C-terminal" evidence="15">
    <location>
        <begin position="1000"/>
        <end position="1081"/>
    </location>
</feature>
<evidence type="ECO:0000256" key="9">
    <source>
        <dbReference type="SAM" id="MobiDB-lite"/>
    </source>
</evidence>
<evidence type="ECO:0000259" key="16">
    <source>
        <dbReference type="Pfam" id="PF21088"/>
    </source>
</evidence>
<dbReference type="PANTHER" id="PTHR30347">
    <property type="entry name" value="POTASSIUM CHANNEL RELATED"/>
    <property type="match status" value="1"/>
</dbReference>
<feature type="transmembrane region" description="Helical" evidence="10">
    <location>
        <begin position="794"/>
        <end position="817"/>
    </location>
</feature>
<dbReference type="InterPro" id="IPR024393">
    <property type="entry name" value="MscS_porin"/>
</dbReference>
<dbReference type="Pfam" id="PF21082">
    <property type="entry name" value="MS_channel_3rd"/>
    <property type="match status" value="1"/>
</dbReference>
<evidence type="ECO:0000259" key="12">
    <source>
        <dbReference type="Pfam" id="PF00924"/>
    </source>
</evidence>
<keyword evidence="6 10" id="KW-1133">Transmembrane helix</keyword>
<dbReference type="RefSeq" id="WP_128144109.1">
    <property type="nucleotide sequence ID" value="NZ_JAQOZX010000001.1"/>
</dbReference>
<dbReference type="Pfam" id="PF12795">
    <property type="entry name" value="MscS_porin"/>
    <property type="match status" value="1"/>
</dbReference>
<evidence type="ECO:0000256" key="5">
    <source>
        <dbReference type="ARBA" id="ARBA00022729"/>
    </source>
</evidence>
<feature type="coiled-coil region" evidence="8">
    <location>
        <begin position="213"/>
        <end position="247"/>
    </location>
</feature>
<keyword evidence="5 11" id="KW-0732">Signal</keyword>
<evidence type="ECO:0000256" key="7">
    <source>
        <dbReference type="ARBA" id="ARBA00023136"/>
    </source>
</evidence>
<evidence type="ECO:0000313" key="18">
    <source>
        <dbReference type="Proteomes" id="UP000271603"/>
    </source>
</evidence>
<dbReference type="InterPro" id="IPR049142">
    <property type="entry name" value="MS_channel_1st"/>
</dbReference>
<feature type="domain" description="Mechanosensitive ion channel transmembrane helices 2/3" evidence="16">
    <location>
        <begin position="884"/>
        <end position="925"/>
    </location>
</feature>
<feature type="chain" id="PRO_5018626919" evidence="11">
    <location>
        <begin position="21"/>
        <end position="1121"/>
    </location>
</feature>
<evidence type="ECO:0000259" key="15">
    <source>
        <dbReference type="Pfam" id="PF21082"/>
    </source>
</evidence>
<dbReference type="InterPro" id="IPR023408">
    <property type="entry name" value="MscS_beta-dom_sf"/>
</dbReference>
<feature type="coiled-coil region" evidence="8">
    <location>
        <begin position="26"/>
        <end position="69"/>
    </location>
</feature>
<dbReference type="NCBIfam" id="NF008180">
    <property type="entry name" value="PRK10929.1"/>
    <property type="match status" value="1"/>
</dbReference>
<dbReference type="AlphaFoldDB" id="A0A3S4I1F9"/>
<evidence type="ECO:0000256" key="6">
    <source>
        <dbReference type="ARBA" id="ARBA00022989"/>
    </source>
</evidence>
<evidence type="ECO:0000256" key="3">
    <source>
        <dbReference type="ARBA" id="ARBA00022475"/>
    </source>
</evidence>
<feature type="transmembrane region" description="Helical" evidence="10">
    <location>
        <begin position="605"/>
        <end position="623"/>
    </location>
</feature>
<evidence type="ECO:0000259" key="13">
    <source>
        <dbReference type="Pfam" id="PF12794"/>
    </source>
</evidence>
<dbReference type="InterPro" id="IPR010920">
    <property type="entry name" value="LSM_dom_sf"/>
</dbReference>
<feature type="domain" description="Mechanosensitive ion channel MscS" evidence="12">
    <location>
        <begin position="927"/>
        <end position="992"/>
    </location>
</feature>
<dbReference type="SUPFAM" id="SSF50182">
    <property type="entry name" value="Sm-like ribonucleoproteins"/>
    <property type="match status" value="1"/>
</dbReference>
<dbReference type="Proteomes" id="UP000271603">
    <property type="component" value="Chromosome"/>
</dbReference>
<dbReference type="Gene3D" id="2.30.30.60">
    <property type="match status" value="1"/>
</dbReference>
<evidence type="ECO:0000256" key="10">
    <source>
        <dbReference type="SAM" id="Phobius"/>
    </source>
</evidence>
<dbReference type="InterPro" id="IPR006685">
    <property type="entry name" value="MscS_channel_2nd"/>
</dbReference>
<comment type="subcellular location">
    <subcellularLocation>
        <location evidence="1">Cell membrane</location>
        <topology evidence="1">Multi-pass membrane protein</topology>
    </subcellularLocation>
</comment>
<dbReference type="Pfam" id="PF00924">
    <property type="entry name" value="MS_channel_2nd"/>
    <property type="match status" value="1"/>
</dbReference>
<dbReference type="InterPro" id="IPR025692">
    <property type="entry name" value="MscS_IM_dom1"/>
</dbReference>
<dbReference type="Gene3D" id="1.10.287.1260">
    <property type="match status" value="1"/>
</dbReference>
<dbReference type="PROSITE" id="PS01246">
    <property type="entry name" value="UPF0003"/>
    <property type="match status" value="1"/>
</dbReference>
<dbReference type="PANTHER" id="PTHR30347:SF9">
    <property type="entry name" value="MINICONDUCTANCE MECHANOSENSITIVE CHANNEL MSCM"/>
    <property type="match status" value="1"/>
</dbReference>
<feature type="transmembrane region" description="Helical" evidence="10">
    <location>
        <begin position="569"/>
        <end position="593"/>
    </location>
</feature>
<dbReference type="Gene3D" id="3.30.70.100">
    <property type="match status" value="1"/>
</dbReference>
<proteinExistence type="inferred from homology"/>
<feature type="transmembrane region" description="Helical" evidence="10">
    <location>
        <begin position="471"/>
        <end position="494"/>
    </location>
</feature>
<feature type="region of interest" description="Disordered" evidence="9">
    <location>
        <begin position="127"/>
        <end position="149"/>
    </location>
</feature>
<dbReference type="Pfam" id="PF12794">
    <property type="entry name" value="MscS_TM"/>
    <property type="match status" value="1"/>
</dbReference>
<organism evidence="17 18">
    <name type="scientific">Serratia rubidaea</name>
    <name type="common">Serratia marinorubra</name>
    <dbReference type="NCBI Taxonomy" id="61652"/>
    <lineage>
        <taxon>Bacteria</taxon>
        <taxon>Pseudomonadati</taxon>
        <taxon>Pseudomonadota</taxon>
        <taxon>Gammaproteobacteria</taxon>
        <taxon>Enterobacterales</taxon>
        <taxon>Yersiniaceae</taxon>
        <taxon>Serratia</taxon>
    </lineage>
</organism>
<keyword evidence="7 10" id="KW-0472">Membrane</keyword>
<feature type="transmembrane region" description="Helical" evidence="10">
    <location>
        <begin position="528"/>
        <end position="549"/>
    </location>
</feature>